<sequence>MISSFSSLGRASSRMELFQRDQIAKNNAADDTATTDISNAHAPSRSRRSTASSSPSTATVDYGGLLTKDAPLTADAQDELRKVIATWKARQQQSASGSGHDAPSLIELLLRTIPEAQRSAKDEPAKMLDAILNSPEGQALGKLLQDSIDAFAGATSVRDVLLSALALDVDPAGGLNRNELAGYPLRQQGNWGYHPAEIVKRFEAYLATRFGEAYAKVIAFQLLSISAPEFLVKGIPSTMVYGSHQWAAFSAAVARIEARQPGSTAGMTYQEIMTLDETTPVSEVEKREQQFAQLAAIIDWAIANGVIVQKNDDAYSPEEIELAVNAMKAQQKALADSVEALTKPMPTRRELALTHLRRVYGAENEKFFEQPLLAQEAPGSPDRKPYSLLDIYMSGDLDKQPWISSDPVFTTAIVSQGVPKLPKIKELFDDKFDAYAQGLKDAATQQFKYQLSLLPLEDRKMIEYGKVTTFNLTTPEANQGQVSPDHKIHPYINSGAILIRAELNGKTVHYLYSPSQGRIIKDADPTRPGLQFPGSRLYFSMPRPDSPEGKEPAVTILWQTVGSSSPKQDPVDFLAFSIYPNKSLEKEKRGEHPDIPATFSSARTEELAGSVSAYYTRGMDEAKTEANGNTQQEQEEQRTKSIHAFFLSLIPFYNAAESFVNGKPVEGMFHLALDLFGFFIPALKGGIQGVKFGVKTGMGAALDFIKGGGTAALKAVNPLQAVYDAGRGVFKLGKAGFKKLRGLGRRSGHFELPLAGGKDDIANGIYRPLGANSDAVPVSAVERNGKWYAFDSATGTPYGAPLRGFVRSPSSAVIDVTTNIVTDVLTTIITDLVQIKLNAHFERPDVRVPGWNSGDALDPTQEPVEPALRAQLETSMKDAKKVSQSLRELWPDLEIDDVTWSDQPQGMIGQLEDELLILENHTSELADSFGVFYKIWNPEEEPDQPNKGLAERAALVKKRIAAMNDALAQMQAKLGRAGV</sequence>
<gene>
    <name evidence="2" type="ORF">VO64_2306</name>
</gene>
<name>A0AAU8TXU5_9PSED</name>
<dbReference type="KEGG" id="pfb:VO64_2306"/>
<dbReference type="AlphaFoldDB" id="A0AAU8TXU5"/>
<accession>A0AAU8TXU5</accession>
<feature type="region of interest" description="Disordered" evidence="1">
    <location>
        <begin position="26"/>
        <end position="62"/>
    </location>
</feature>
<protein>
    <submittedName>
        <fullName evidence="2">Uncharacterized protein</fullName>
    </submittedName>
</protein>
<evidence type="ECO:0000313" key="3">
    <source>
        <dbReference type="Proteomes" id="UP000033099"/>
    </source>
</evidence>
<proteinExistence type="predicted"/>
<evidence type="ECO:0000256" key="1">
    <source>
        <dbReference type="SAM" id="MobiDB-lite"/>
    </source>
</evidence>
<dbReference type="Proteomes" id="UP000033099">
    <property type="component" value="Chromosome"/>
</dbReference>
<dbReference type="EMBL" id="CP011117">
    <property type="protein sequence ID" value="AKA82852.1"/>
    <property type="molecule type" value="Genomic_DNA"/>
</dbReference>
<evidence type="ECO:0000313" key="2">
    <source>
        <dbReference type="EMBL" id="AKA82852.1"/>
    </source>
</evidence>
<reference evidence="2 3" key="1">
    <citation type="journal article" date="2015" name="Genome Announc.">
        <title>Complete Genome Sequence of Biocontrol Strain Pseudomonas fluorescens LBUM223.</title>
        <authorList>
            <person name="Roquigny R."/>
            <person name="Arseneault T."/>
            <person name="Gadkar V.J."/>
            <person name="Novinscak A."/>
            <person name="Joly D.L."/>
            <person name="Filion M."/>
        </authorList>
    </citation>
    <scope>NUCLEOTIDE SEQUENCE [LARGE SCALE GENOMIC DNA]</scope>
    <source>
        <strain evidence="2 3">LBUM223</strain>
    </source>
</reference>
<feature type="compositionally biased region" description="Low complexity" evidence="1">
    <location>
        <begin position="49"/>
        <end position="59"/>
    </location>
</feature>
<organism evidence="2 3">
    <name type="scientific">Pseudomonas synxantha</name>
    <dbReference type="NCBI Taxonomy" id="47883"/>
    <lineage>
        <taxon>Bacteria</taxon>
        <taxon>Pseudomonadati</taxon>
        <taxon>Pseudomonadota</taxon>
        <taxon>Gammaproteobacteria</taxon>
        <taxon>Pseudomonadales</taxon>
        <taxon>Pseudomonadaceae</taxon>
        <taxon>Pseudomonas</taxon>
    </lineage>
</organism>